<organism evidence="2">
    <name type="scientific">Acerihabitans sp. KWT182</name>
    <dbReference type="NCBI Taxonomy" id="3157919"/>
    <lineage>
        <taxon>Bacteria</taxon>
        <taxon>Pseudomonadati</taxon>
        <taxon>Pseudomonadota</taxon>
        <taxon>Gammaproteobacteria</taxon>
        <taxon>Enterobacterales</taxon>
        <taxon>Pectobacteriaceae</taxon>
        <taxon>Acerihabitans</taxon>
    </lineage>
</organism>
<dbReference type="EMBL" id="CP157947">
    <property type="protein sequence ID" value="XBS67967.1"/>
    <property type="molecule type" value="Genomic_DNA"/>
</dbReference>
<evidence type="ECO:0000256" key="1">
    <source>
        <dbReference type="SAM" id="MobiDB-lite"/>
    </source>
</evidence>
<sequence length="287" mass="31181">MPLAAEHRHKAVLPLTVDIRDAAASEDDYAFALSGGGERVKIEAGPLPKRLLGLLGRLYTLGAIENLCRLGGQGRHILLPEQPWRHERPARADSAAANTSKAEPGKPPIKLYELQWNRTPLTSLEPDKNCLCDENGEDSVDGFPGGAGAAPLIFARPALKERLEPRGFGRRGIWVTCGDRYQNPGDGRNVTVNPAEPDHFCRLLSDYPSRDILYLLGLSMDAGQGLPMQSLIEPLLNLIRAMTTKKNRRRDNLSRYRRLPGGKRHPRASAGAGGVMGVVPHVAAGAS</sequence>
<feature type="compositionally biased region" description="Basic residues" evidence="1">
    <location>
        <begin position="247"/>
        <end position="267"/>
    </location>
</feature>
<protein>
    <submittedName>
        <fullName evidence="2">Uncharacterized protein</fullName>
    </submittedName>
</protein>
<reference evidence="2" key="1">
    <citation type="submission" date="2024-06" db="EMBL/GenBank/DDBJ databases">
        <authorList>
            <person name="Coelho C."/>
            <person name="Bento M."/>
            <person name="Garcia E."/>
            <person name="Camelo A."/>
            <person name="Brandao I."/>
            <person name="Espirito Santo C."/>
            <person name="Trovao J."/>
            <person name="Verissimo A."/>
            <person name="Costa J."/>
            <person name="Tiago I."/>
        </authorList>
    </citation>
    <scope>NUCLEOTIDE SEQUENCE</scope>
    <source>
        <strain evidence="2">KWT182</strain>
    </source>
</reference>
<accession>A0AAU7Q4X1</accession>
<feature type="region of interest" description="Disordered" evidence="1">
    <location>
        <begin position="247"/>
        <end position="274"/>
    </location>
</feature>
<feature type="region of interest" description="Disordered" evidence="1">
    <location>
        <begin position="81"/>
        <end position="108"/>
    </location>
</feature>
<name>A0AAU7Q4X1_9GAMM</name>
<proteinExistence type="predicted"/>
<dbReference type="AlphaFoldDB" id="A0AAU7Q4X1"/>
<evidence type="ECO:0000313" key="2">
    <source>
        <dbReference type="EMBL" id="XBS67967.1"/>
    </source>
</evidence>
<gene>
    <name evidence="2" type="ORF">ABK905_13760</name>
</gene>